<dbReference type="RefSeq" id="WP_145227585.1">
    <property type="nucleotide sequence ID" value="NZ_VIVQ01000001.1"/>
</dbReference>
<dbReference type="EMBL" id="VIVQ01000001">
    <property type="protein sequence ID" value="TWE13182.1"/>
    <property type="molecule type" value="Genomic_DNA"/>
</dbReference>
<dbReference type="Pfam" id="PF12787">
    <property type="entry name" value="EcsC"/>
    <property type="match status" value="1"/>
</dbReference>
<dbReference type="Proteomes" id="UP000318297">
    <property type="component" value="Unassembled WGS sequence"/>
</dbReference>
<dbReference type="PANTHER" id="PTHR41260">
    <property type="entry name" value="PROTEIN ECSC"/>
    <property type="match status" value="1"/>
</dbReference>
<comment type="caution">
    <text evidence="1">The sequence shown here is derived from an EMBL/GenBank/DDBJ whole genome shotgun (WGS) entry which is preliminary data.</text>
</comment>
<proteinExistence type="predicted"/>
<dbReference type="PANTHER" id="PTHR41260:SF1">
    <property type="entry name" value="PROTEIN ECSC"/>
    <property type="match status" value="1"/>
</dbReference>
<evidence type="ECO:0000313" key="1">
    <source>
        <dbReference type="EMBL" id="TWE13182.1"/>
    </source>
</evidence>
<gene>
    <name evidence="1" type="ORF">BKA23_2011</name>
</gene>
<dbReference type="InterPro" id="IPR024787">
    <property type="entry name" value="EcsC"/>
</dbReference>
<accession>A0A561EC47</accession>
<keyword evidence="2" id="KW-1185">Reference proteome</keyword>
<evidence type="ECO:0000313" key="2">
    <source>
        <dbReference type="Proteomes" id="UP000318297"/>
    </source>
</evidence>
<sequence length="311" mass="32664">MRGRSAIRKVTKPVAATASSLWGMTPGHASLEGQVRRSLEGLTAVTLQPAMNSVNLAKVQGKLGVSTLAEARELDLSAVDKALPRLRTLYTFGALAEGSVSAVVVTGAEVASAVTTGRTLAVTVGAIAVDTATSIAIMGRIVGLIAAHYGYDVCEPDEEVFALGVISVGTATTPAAKIAALASLSRLAQQIMRRATWAQLNRNLMVQLIDQVFKALGFRLTKRRLGQAVPVLGIALNGGMSAQMANSAFASARDVYRLRFLTDKYALDPATWVSSAPSVDIEDAVRDDVLGLVLDDFLGLPVEDDDGDESP</sequence>
<name>A0A561EC47_9MICO</name>
<protein>
    <submittedName>
        <fullName evidence="1">EcsC family protein</fullName>
    </submittedName>
</protein>
<reference evidence="1 2" key="1">
    <citation type="submission" date="2019-06" db="EMBL/GenBank/DDBJ databases">
        <title>Sequencing the genomes of 1000 actinobacteria strains.</title>
        <authorList>
            <person name="Klenk H.-P."/>
        </authorList>
    </citation>
    <scope>NUCLEOTIDE SEQUENCE [LARGE SCALE GENOMIC DNA]</scope>
    <source>
        <strain evidence="1 2">DSM 19560</strain>
    </source>
</reference>
<dbReference type="OrthoDB" id="2737310at2"/>
<organism evidence="1 2">
    <name type="scientific">Rudaeicoccus suwonensis</name>
    <dbReference type="NCBI Taxonomy" id="657409"/>
    <lineage>
        <taxon>Bacteria</taxon>
        <taxon>Bacillati</taxon>
        <taxon>Actinomycetota</taxon>
        <taxon>Actinomycetes</taxon>
        <taxon>Micrococcales</taxon>
        <taxon>Dermacoccaceae</taxon>
        <taxon>Rudaeicoccus</taxon>
    </lineage>
</organism>
<dbReference type="AlphaFoldDB" id="A0A561EC47"/>